<dbReference type="Gene3D" id="2.40.10.10">
    <property type="entry name" value="Trypsin-like serine proteases"/>
    <property type="match status" value="2"/>
</dbReference>
<evidence type="ECO:0000313" key="5">
    <source>
        <dbReference type="EnsemblMetazoa" id="CPIJ017729-PA"/>
    </source>
</evidence>
<dbReference type="InterPro" id="IPR043504">
    <property type="entry name" value="Peptidase_S1_PA_chymotrypsin"/>
</dbReference>
<reference evidence="5" key="2">
    <citation type="submission" date="2021-02" db="UniProtKB">
        <authorList>
            <consortium name="EnsemblMetazoa"/>
        </authorList>
    </citation>
    <scope>IDENTIFICATION</scope>
    <source>
        <strain evidence="5">JHB</strain>
    </source>
</reference>
<dbReference type="Pfam" id="PF00089">
    <property type="entry name" value="Trypsin"/>
    <property type="match status" value="1"/>
</dbReference>
<keyword evidence="4" id="KW-0378">Hydrolase</keyword>
<evidence type="ECO:0000256" key="1">
    <source>
        <dbReference type="ARBA" id="ARBA00023157"/>
    </source>
</evidence>
<dbReference type="VEuPathDB" id="VectorBase:CPIJ017729"/>
<dbReference type="GO" id="GO:0006508">
    <property type="term" value="P:proteolysis"/>
    <property type="evidence" value="ECO:0007669"/>
    <property type="project" value="UniProtKB-KW"/>
</dbReference>
<comment type="similarity">
    <text evidence="2">Belongs to the peptidase S1 family. CLIP subfamily.</text>
</comment>
<dbReference type="InterPro" id="IPR009003">
    <property type="entry name" value="Peptidase_S1_PA"/>
</dbReference>
<dbReference type="FunFam" id="2.40.10.10:FF:000068">
    <property type="entry name" value="transmembrane protease serine 2"/>
    <property type="match status" value="1"/>
</dbReference>
<dbReference type="STRING" id="7176.B0XE18"/>
<dbReference type="OMA" id="ECAQRNY"/>
<dbReference type="EMBL" id="DS232798">
    <property type="protein sequence ID" value="EDS45790.1"/>
    <property type="molecule type" value="Genomic_DNA"/>
</dbReference>
<dbReference type="PRINTS" id="PR00722">
    <property type="entry name" value="CHYMOTRYPSIN"/>
</dbReference>
<feature type="domain" description="Peptidase S1" evidence="3">
    <location>
        <begin position="1"/>
        <end position="224"/>
    </location>
</feature>
<dbReference type="SUPFAM" id="SSF50494">
    <property type="entry name" value="Trypsin-like serine proteases"/>
    <property type="match status" value="1"/>
</dbReference>
<dbReference type="Proteomes" id="UP000002320">
    <property type="component" value="Unassembled WGS sequence"/>
</dbReference>
<dbReference type="InterPro" id="IPR001254">
    <property type="entry name" value="Trypsin_dom"/>
</dbReference>
<dbReference type="PANTHER" id="PTHR24252:SF7">
    <property type="entry name" value="HYALIN"/>
    <property type="match status" value="1"/>
</dbReference>
<dbReference type="AlphaFoldDB" id="B0XE18"/>
<dbReference type="InterPro" id="IPR018114">
    <property type="entry name" value="TRYPSIN_HIS"/>
</dbReference>
<accession>B0XE18</accession>
<dbReference type="InParanoid" id="B0XE18"/>
<evidence type="ECO:0000313" key="6">
    <source>
        <dbReference type="Proteomes" id="UP000002320"/>
    </source>
</evidence>
<dbReference type="MEROPS" id="S01.B38"/>
<keyword evidence="6" id="KW-1185">Reference proteome</keyword>
<dbReference type="OrthoDB" id="10012881at2759"/>
<organism>
    <name type="scientific">Culex quinquefasciatus</name>
    <name type="common">Southern house mosquito</name>
    <name type="synonym">Culex pungens</name>
    <dbReference type="NCBI Taxonomy" id="7176"/>
    <lineage>
        <taxon>Eukaryota</taxon>
        <taxon>Metazoa</taxon>
        <taxon>Ecdysozoa</taxon>
        <taxon>Arthropoda</taxon>
        <taxon>Hexapoda</taxon>
        <taxon>Insecta</taxon>
        <taxon>Pterygota</taxon>
        <taxon>Neoptera</taxon>
        <taxon>Endopterygota</taxon>
        <taxon>Diptera</taxon>
        <taxon>Nematocera</taxon>
        <taxon>Culicoidea</taxon>
        <taxon>Culicidae</taxon>
        <taxon>Culicinae</taxon>
        <taxon>Culicini</taxon>
        <taxon>Culex</taxon>
        <taxon>Culex</taxon>
    </lineage>
</organism>
<dbReference type="FunFam" id="2.40.10.10:FF:000002">
    <property type="entry name" value="Transmembrane protease serine"/>
    <property type="match status" value="1"/>
</dbReference>
<dbReference type="PROSITE" id="PS50240">
    <property type="entry name" value="TRYPSIN_DOM"/>
    <property type="match status" value="1"/>
</dbReference>
<dbReference type="SMART" id="SM00020">
    <property type="entry name" value="Tryp_SPc"/>
    <property type="match status" value="1"/>
</dbReference>
<dbReference type="PROSITE" id="PS00134">
    <property type="entry name" value="TRYPSIN_HIS"/>
    <property type="match status" value="1"/>
</dbReference>
<dbReference type="HOGENOM" id="CLU_006842_0_0_1"/>
<dbReference type="InterPro" id="IPR001314">
    <property type="entry name" value="Peptidase_S1A"/>
</dbReference>
<evidence type="ECO:0000313" key="4">
    <source>
        <dbReference type="EMBL" id="EDS45790.1"/>
    </source>
</evidence>
<protein>
    <submittedName>
        <fullName evidence="4 5">Serine protease</fullName>
    </submittedName>
</protein>
<proteinExistence type="inferred from homology"/>
<dbReference type="EnsemblMetazoa" id="CPIJ017729-RA">
    <property type="protein sequence ID" value="CPIJ017729-PA"/>
    <property type="gene ID" value="CPIJ017729"/>
</dbReference>
<dbReference type="KEGG" id="cqu:CpipJ_CPIJ017729"/>
<dbReference type="CDD" id="cd00190">
    <property type="entry name" value="Tryp_SPc"/>
    <property type="match status" value="1"/>
</dbReference>
<reference evidence="4" key="1">
    <citation type="submission" date="2007-03" db="EMBL/GenBank/DDBJ databases">
        <title>Annotation of Culex pipiens quinquefasciatus.</title>
        <authorList>
            <consortium name="The Broad Institute Genome Sequencing Platform"/>
            <person name="Atkinson P.W."/>
            <person name="Hemingway J."/>
            <person name="Christensen B.M."/>
            <person name="Higgs S."/>
            <person name="Kodira C."/>
            <person name="Hannick L."/>
            <person name="Megy K."/>
            <person name="O'Leary S."/>
            <person name="Pearson M."/>
            <person name="Haas B.J."/>
            <person name="Mauceli E."/>
            <person name="Wortman J.R."/>
            <person name="Lee N.H."/>
            <person name="Guigo R."/>
            <person name="Stanke M."/>
            <person name="Alvarado L."/>
            <person name="Amedeo P."/>
            <person name="Antoine C.H."/>
            <person name="Arensburger P."/>
            <person name="Bidwell S.L."/>
            <person name="Crawford M."/>
            <person name="Camaro F."/>
            <person name="Devon K."/>
            <person name="Engels R."/>
            <person name="Hammond M."/>
            <person name="Howarth C."/>
            <person name="Koehrsen M."/>
            <person name="Lawson D."/>
            <person name="Montgomery P."/>
            <person name="Nene V."/>
            <person name="Nusbaum C."/>
            <person name="Puiu D."/>
            <person name="Romero-Severson J."/>
            <person name="Severson D.W."/>
            <person name="Shumway M."/>
            <person name="Sisk P."/>
            <person name="Stolte C."/>
            <person name="Zeng Q."/>
            <person name="Eisenstadt E."/>
            <person name="Fraser-Liggett C."/>
            <person name="Strausberg R."/>
            <person name="Galagan J."/>
            <person name="Birren B."/>
            <person name="Collins F.H."/>
        </authorList>
    </citation>
    <scope>NUCLEOTIDE SEQUENCE [LARGE SCALE GENOMIC DNA]</scope>
    <source>
        <strain evidence="4">JHB</strain>
    </source>
</reference>
<dbReference type="GO" id="GO:0004252">
    <property type="term" value="F:serine-type endopeptidase activity"/>
    <property type="evidence" value="ECO:0007669"/>
    <property type="project" value="InterPro"/>
</dbReference>
<keyword evidence="1" id="KW-1015">Disulfide bond</keyword>
<sequence length="231" mass="25633">MASLFQKGVFSCGASLINDRYVLTAAHCVARADAREFEVFLRRPSITVGNPEMIHRRGHSITLNHYQGIRINNDVALIRLAEPVPLGPDVIPVCLPTGTDSYQGQKATVTGWGTTESGDLSDTLQQLTVPILSNQECKRAGYFRWQDVTKCDITFKPANDDNGKFRNEFTRGDSGGPLQLRNSTTGRYDIIGVVSWGKACAQRNYPGVYARVTKFVAWVRSTARDACWCQQ</sequence>
<dbReference type="eggNOG" id="KOG3627">
    <property type="taxonomic scope" value="Eukaryota"/>
</dbReference>
<name>B0XE18_CULQU</name>
<dbReference type="PANTHER" id="PTHR24252">
    <property type="entry name" value="ACROSIN-RELATED"/>
    <property type="match status" value="1"/>
</dbReference>
<dbReference type="VEuPathDB" id="VectorBase:CQUJHB017105"/>
<evidence type="ECO:0000256" key="2">
    <source>
        <dbReference type="ARBA" id="ARBA00024195"/>
    </source>
</evidence>
<evidence type="ECO:0000259" key="3">
    <source>
        <dbReference type="PROSITE" id="PS50240"/>
    </source>
</evidence>
<keyword evidence="4" id="KW-0645">Protease</keyword>
<gene>
    <name evidence="5" type="primary">6051460</name>
    <name evidence="4" type="ORF">CpipJ_CPIJ017729</name>
</gene>